<comment type="caution">
    <text evidence="2">The sequence shown here is derived from an EMBL/GenBank/DDBJ whole genome shotgun (WGS) entry which is preliminary data.</text>
</comment>
<sequence length="252" mass="27501">MILELNSAHVEVLPENISIKAQSYVPGRRKANPKSLEMVVTYGPLVVNNHARFGYLATPIVFGDFPAVVGSPYFLGVVPARHEEDAAQKSPSNKSTKKTSRSHANTRARPAAINKGTQMLSKNNVVKGAKPQIRTFSVQTISSQIIALVPSQRGQNKNHKSKRPPAATSRSGKSIMIGGLRVRIDGSQPVIPRDSSAVVSRKTRNFQGESRCQTKHPALPQIQTNLGPQRGDPKTQKDASKPAKDVQQEKQY</sequence>
<evidence type="ECO:0000313" key="3">
    <source>
        <dbReference type="Proteomes" id="UP000652761"/>
    </source>
</evidence>
<dbReference type="OrthoDB" id="21595at2759"/>
<evidence type="ECO:0000256" key="1">
    <source>
        <dbReference type="SAM" id="MobiDB-lite"/>
    </source>
</evidence>
<reference evidence="2" key="1">
    <citation type="submission" date="2017-07" db="EMBL/GenBank/DDBJ databases">
        <title>Taro Niue Genome Assembly and Annotation.</title>
        <authorList>
            <person name="Atibalentja N."/>
            <person name="Keating K."/>
            <person name="Fields C.J."/>
        </authorList>
    </citation>
    <scope>NUCLEOTIDE SEQUENCE</scope>
    <source>
        <strain evidence="2">Niue_2</strain>
        <tissue evidence="2">Leaf</tissue>
    </source>
</reference>
<accession>A0A843VMG5</accession>
<feature type="compositionally biased region" description="Basic residues" evidence="1">
    <location>
        <begin position="95"/>
        <end position="106"/>
    </location>
</feature>
<proteinExistence type="predicted"/>
<protein>
    <submittedName>
        <fullName evidence="2">Uncharacterized protein</fullName>
    </submittedName>
</protein>
<dbReference type="AlphaFoldDB" id="A0A843VMG5"/>
<keyword evidence="3" id="KW-1185">Reference proteome</keyword>
<name>A0A843VMG5_COLES</name>
<dbReference type="EMBL" id="NMUH01002093">
    <property type="protein sequence ID" value="MQL97748.1"/>
    <property type="molecule type" value="Genomic_DNA"/>
</dbReference>
<feature type="region of interest" description="Disordered" evidence="1">
    <location>
        <begin position="149"/>
        <end position="252"/>
    </location>
</feature>
<organism evidence="2 3">
    <name type="scientific">Colocasia esculenta</name>
    <name type="common">Wild taro</name>
    <name type="synonym">Arum esculentum</name>
    <dbReference type="NCBI Taxonomy" id="4460"/>
    <lineage>
        <taxon>Eukaryota</taxon>
        <taxon>Viridiplantae</taxon>
        <taxon>Streptophyta</taxon>
        <taxon>Embryophyta</taxon>
        <taxon>Tracheophyta</taxon>
        <taxon>Spermatophyta</taxon>
        <taxon>Magnoliopsida</taxon>
        <taxon>Liliopsida</taxon>
        <taxon>Araceae</taxon>
        <taxon>Aroideae</taxon>
        <taxon>Colocasieae</taxon>
        <taxon>Colocasia</taxon>
    </lineage>
</organism>
<feature type="region of interest" description="Disordered" evidence="1">
    <location>
        <begin position="83"/>
        <end position="120"/>
    </location>
</feature>
<gene>
    <name evidence="2" type="ORF">Taro_030442</name>
</gene>
<feature type="compositionally biased region" description="Basic and acidic residues" evidence="1">
    <location>
        <begin position="231"/>
        <end position="252"/>
    </location>
</feature>
<evidence type="ECO:0000313" key="2">
    <source>
        <dbReference type="EMBL" id="MQL97748.1"/>
    </source>
</evidence>
<dbReference type="Proteomes" id="UP000652761">
    <property type="component" value="Unassembled WGS sequence"/>
</dbReference>